<comment type="caution">
    <text evidence="2">The sequence shown here is derived from an EMBL/GenBank/DDBJ whole genome shotgun (WGS) entry which is preliminary data.</text>
</comment>
<dbReference type="RefSeq" id="WP_259925050.1">
    <property type="nucleotide sequence ID" value="NZ_JALXOJ010000006.1"/>
</dbReference>
<evidence type="ECO:0000313" key="2">
    <source>
        <dbReference type="EMBL" id="MEA8801736.1"/>
    </source>
</evidence>
<evidence type="ECO:0000256" key="1">
    <source>
        <dbReference type="SAM" id="MobiDB-lite"/>
    </source>
</evidence>
<gene>
    <name evidence="2" type="ORF">PZT46_21065</name>
</gene>
<proteinExistence type="predicted"/>
<evidence type="ECO:0000313" key="3">
    <source>
        <dbReference type="Proteomes" id="UP001303386"/>
    </source>
</evidence>
<name>A0AAW9LU28_KLEAE</name>
<feature type="region of interest" description="Disordered" evidence="1">
    <location>
        <begin position="1"/>
        <end position="29"/>
    </location>
</feature>
<accession>A0AAW9LU28</accession>
<dbReference type="EMBL" id="JARELW010000009">
    <property type="protein sequence ID" value="MEA8801736.1"/>
    <property type="molecule type" value="Genomic_DNA"/>
</dbReference>
<sequence length="62" mass="6247">MSLAAANADSPSPVALTLTGATNQMPNRSPDKVLAAIRGSSPVALTLTGATNQMPNRSPDKA</sequence>
<organism evidence="2 3">
    <name type="scientific">Klebsiella aerogenes</name>
    <name type="common">Enterobacter aerogenes</name>
    <dbReference type="NCBI Taxonomy" id="548"/>
    <lineage>
        <taxon>Bacteria</taxon>
        <taxon>Pseudomonadati</taxon>
        <taxon>Pseudomonadota</taxon>
        <taxon>Gammaproteobacteria</taxon>
        <taxon>Enterobacterales</taxon>
        <taxon>Enterobacteriaceae</taxon>
        <taxon>Klebsiella/Raoultella group</taxon>
        <taxon>Klebsiella</taxon>
    </lineage>
</organism>
<protein>
    <submittedName>
        <fullName evidence="2">Uncharacterized protein</fullName>
    </submittedName>
</protein>
<dbReference type="AlphaFoldDB" id="A0AAW9LU28"/>
<reference evidence="2" key="1">
    <citation type="journal article" date="2023" name="J. Hosp. Infect.">
        <title>Cross-contamination of carbapenem-resistant Gram-negative bacteria between patients and hospital environment in the first year of a newly built surgical ward.</title>
        <authorList>
            <person name="Boutin S."/>
            <person name="Scherrer M."/>
            <person name="Spath I."/>
            <person name="Kocer K."/>
            <person name="Heeg K."/>
            <person name="Nurjadi D."/>
        </authorList>
    </citation>
    <scope>NUCLEOTIDE SEQUENCE</scope>
    <source>
        <strain evidence="2">KE10384</strain>
    </source>
</reference>
<dbReference type="Proteomes" id="UP001303386">
    <property type="component" value="Unassembled WGS sequence"/>
</dbReference>